<dbReference type="KEGG" id="dmp:FAK_20540"/>
<dbReference type="InterPro" id="IPR007607">
    <property type="entry name" value="BacA/B"/>
</dbReference>
<dbReference type="RefSeq" id="WP_338598764.1">
    <property type="nucleotide sequence ID" value="NZ_AP028679.1"/>
</dbReference>
<evidence type="ECO:0000313" key="2">
    <source>
        <dbReference type="EMBL" id="BEQ14988.1"/>
    </source>
</evidence>
<keyword evidence="3" id="KW-1185">Reference proteome</keyword>
<organism evidence="2 3">
    <name type="scientific">Desulfoferula mesophila</name>
    <dbReference type="NCBI Taxonomy" id="3058419"/>
    <lineage>
        <taxon>Bacteria</taxon>
        <taxon>Pseudomonadati</taxon>
        <taxon>Thermodesulfobacteriota</taxon>
        <taxon>Desulfarculia</taxon>
        <taxon>Desulfarculales</taxon>
        <taxon>Desulfarculaceae</taxon>
        <taxon>Desulfoferula</taxon>
    </lineage>
</organism>
<accession>A0AAU9ECZ1</accession>
<protein>
    <recommendedName>
        <fullName evidence="4">Polymer-forming cytoskeletal protein</fullName>
    </recommendedName>
</protein>
<evidence type="ECO:0000256" key="1">
    <source>
        <dbReference type="SAM" id="MobiDB-lite"/>
    </source>
</evidence>
<name>A0AAU9ECZ1_9BACT</name>
<dbReference type="Pfam" id="PF04519">
    <property type="entry name" value="Bactofilin"/>
    <property type="match status" value="1"/>
</dbReference>
<dbReference type="Proteomes" id="UP001366166">
    <property type="component" value="Chromosome"/>
</dbReference>
<feature type="region of interest" description="Disordered" evidence="1">
    <location>
        <begin position="78"/>
        <end position="100"/>
    </location>
</feature>
<dbReference type="AlphaFoldDB" id="A0AAU9ECZ1"/>
<gene>
    <name evidence="2" type="ORF">FAK_20540</name>
</gene>
<reference evidence="3" key="1">
    <citation type="journal article" date="2023" name="Arch. Microbiol.">
        <title>Desulfoferula mesophilus gen. nov. sp. nov., a mesophilic sulfate-reducing bacterium isolated from a brackish lake sediment.</title>
        <authorList>
            <person name="Watanabe T."/>
            <person name="Yabe T."/>
            <person name="Tsuji J.M."/>
            <person name="Fukui M."/>
        </authorList>
    </citation>
    <scope>NUCLEOTIDE SEQUENCE [LARGE SCALE GENOMIC DNA]</scope>
    <source>
        <strain evidence="3">12FAK</strain>
    </source>
</reference>
<evidence type="ECO:0000313" key="3">
    <source>
        <dbReference type="Proteomes" id="UP001366166"/>
    </source>
</evidence>
<proteinExistence type="predicted"/>
<dbReference type="EMBL" id="AP028679">
    <property type="protein sequence ID" value="BEQ14988.1"/>
    <property type="molecule type" value="Genomic_DNA"/>
</dbReference>
<sequence length="100" mass="10454">MPANQLTILAAGTVVRGNVYAQDTLVVEGGVQGCVVAHRVVVKNGGWIQGSLSCRSLSIEAGGMVDAQVQVVENGMLYKPTHDDNPSLPGGPNRILLTEN</sequence>
<evidence type="ECO:0008006" key="4">
    <source>
        <dbReference type="Google" id="ProtNLM"/>
    </source>
</evidence>